<organism evidence="1">
    <name type="scientific">viral metagenome</name>
    <dbReference type="NCBI Taxonomy" id="1070528"/>
    <lineage>
        <taxon>unclassified sequences</taxon>
        <taxon>metagenomes</taxon>
        <taxon>organismal metagenomes</taxon>
    </lineage>
</organism>
<dbReference type="EMBL" id="MT142841">
    <property type="protein sequence ID" value="QJA89362.1"/>
    <property type="molecule type" value="Genomic_DNA"/>
</dbReference>
<sequence length="92" mass="10539">MTALEMYTLSRENVTLAQEIPKDGFDWGDDQGKIRKICINLTALAQATGQNDLWVAGELQRMSTYYQWKPPRGSEVLFPGLATLAWKYPWML</sequence>
<accession>A0A6M3L6A9</accession>
<gene>
    <name evidence="1" type="ORF">MM415B02562_0005</name>
</gene>
<proteinExistence type="predicted"/>
<protein>
    <submittedName>
        <fullName evidence="1">Uncharacterized protein</fullName>
    </submittedName>
</protein>
<reference evidence="1" key="1">
    <citation type="submission" date="2020-03" db="EMBL/GenBank/DDBJ databases">
        <title>The deep terrestrial virosphere.</title>
        <authorList>
            <person name="Holmfeldt K."/>
            <person name="Nilsson E."/>
            <person name="Simone D."/>
            <person name="Lopez-Fernandez M."/>
            <person name="Wu X."/>
            <person name="de Brujin I."/>
            <person name="Lundin D."/>
            <person name="Andersson A."/>
            <person name="Bertilsson S."/>
            <person name="Dopson M."/>
        </authorList>
    </citation>
    <scope>NUCLEOTIDE SEQUENCE</scope>
    <source>
        <strain evidence="1">MM415B02562</strain>
    </source>
</reference>
<evidence type="ECO:0000313" key="1">
    <source>
        <dbReference type="EMBL" id="QJA89362.1"/>
    </source>
</evidence>
<dbReference type="AlphaFoldDB" id="A0A6M3L6A9"/>
<name>A0A6M3L6A9_9ZZZZ</name>